<evidence type="ECO:0000259" key="1">
    <source>
        <dbReference type="SMART" id="SM00912"/>
    </source>
</evidence>
<dbReference type="EMBL" id="LXQE01000164">
    <property type="protein sequence ID" value="RCJ32600.1"/>
    <property type="molecule type" value="Genomic_DNA"/>
</dbReference>
<dbReference type="SUPFAM" id="SSF51126">
    <property type="entry name" value="Pectin lyase-like"/>
    <property type="match status" value="5"/>
</dbReference>
<name>A0A367R9Q9_NOSPU</name>
<reference evidence="3" key="1">
    <citation type="submission" date="2016-04" db="EMBL/GenBank/DDBJ databases">
        <authorList>
            <person name="Tabuchi Yagui T.R."/>
        </authorList>
    </citation>
    <scope>NUCLEOTIDE SEQUENCE [LARGE SCALE GENOMIC DNA]</scope>
</reference>
<gene>
    <name evidence="2" type="ORF">A6769_27385</name>
</gene>
<sequence length="1299" mass="133142">MNKMQNLQQIILFGCTFLVFFNKTTNAQIIPDNTLGTEASRLTPNVLINNINADRIDGGAVRGSNLFHSFSQFNISNGQRIYFGNPSGVENILSRVNGSSASNIFGILGVDGNANLFLINPNGILFGENARLDVRGSFVGTTANGVQFGEQGFFNATNPEAPPLLTIQPSALFFRRINANSQGITNRIRPNANDAALASSFAPQQGSRYWVGGNITFDDGQWGVVNNRAELGGLAEVGSVGLIGNGNQMQLAFPEGVLRADVVFQKNAFLLTTAGGSITVNADNISLSQGSFISSILQAGEGQPGVAAGDVVVNATGNVTLDNLSSIVSLGLENSLGNTGNVAINAQSIRLTNQSQISSNGLRNQGNIIFNAKDNISLDTNSIINTTGSLNSIGKSGDITITSGNMNLSNQSRISSANIGQRQSGKITLKVQEGISLTSGSNITSSSSASVVGGVNNLPSGNIEINTRTLTLDDSNTFISSSNLDEGRGGDIRIVADDSILLNGLASISSSSTGQGDSGNIELQTRSLTLINGGSIGTQSSGRGNSGNLLVNASDSVSLSGIITFTDPQTGEAIAVGSGLSTSAFGTGNGGQLTINTQRLSTNDGGYITTTSGEFGRGGNLNINAKDFMEVVGRSPSSSSIVSTSTFGSGDAGSLNISAGRFSIRDGATVTTLARNTGKGGDLTIDAKDSVEVVGGSSSSPNNRSTISTNAFKSGNAGSMSINAGSFSIRDGGQVTTSTLGQGQGGNLIVNADRIELIGASADGRFFSSLISAAIPGSTGDAGDLTITTKDLLLQGGVQVNAGTSGRGKGGNLTINAQDLLVRDGARVFTGTLGAGQAGDLTINASNKVELLGTFVNGFSGGLIASAGRGSTGDAGNLKITTQNLLVQDGAQVLASTFSSGKGGNLTVDASESVQLIGKSANSDFLSGLFASSEKGATGEAGNLTVNTQRLLARDGAQVIAATFGAGKAGNVTVNASESIQLIGKSANNQFASGLFASAERDSTGDAGDLKVDTQNLFVGDRAGVFVYSLGIGNAGIMTINGDRIRLDNQASLNANTRSPNKDPKREQATINLNTGALILSRNSNIITNAIGENVIGGNININADVLAALQDSDISANSSDFRGGRVRITSQGIFGTQPRNFLTTESDITTKGASPTLSGSTEINQPNIDPSQALVALPQTIIDPDALIAQNPCLQRAGSQFIVTGKGGLPPSPNQVLGSEAVQADLIEPVPVNVTGGTQINERENLADKKPVLKNKNQIIPAQGWVLNESGEIILTAYPANGIVPQRQAENAKTCSVP</sequence>
<dbReference type="InterPro" id="IPR008638">
    <property type="entry name" value="FhaB/CdiA-like_TPS"/>
</dbReference>
<dbReference type="Proteomes" id="UP000252085">
    <property type="component" value="Unassembled WGS sequence"/>
</dbReference>
<dbReference type="Pfam" id="PF05860">
    <property type="entry name" value="TPS"/>
    <property type="match status" value="1"/>
</dbReference>
<organism evidence="2 3">
    <name type="scientific">Nostoc punctiforme NIES-2108</name>
    <dbReference type="NCBI Taxonomy" id="1356359"/>
    <lineage>
        <taxon>Bacteria</taxon>
        <taxon>Bacillati</taxon>
        <taxon>Cyanobacteriota</taxon>
        <taxon>Cyanophyceae</taxon>
        <taxon>Nostocales</taxon>
        <taxon>Nostocaceae</taxon>
        <taxon>Nostoc</taxon>
    </lineage>
</organism>
<proteinExistence type="predicted"/>
<protein>
    <recommendedName>
        <fullName evidence="1">Filamentous haemagglutinin FhaB/tRNA nuclease CdiA-like TPS domain-containing protein</fullName>
    </recommendedName>
</protein>
<evidence type="ECO:0000313" key="3">
    <source>
        <dbReference type="Proteomes" id="UP000252085"/>
    </source>
</evidence>
<dbReference type="SMART" id="SM00912">
    <property type="entry name" value="Haemagg_act"/>
    <property type="match status" value="1"/>
</dbReference>
<accession>A0A367R9Q9</accession>
<dbReference type="InterPro" id="IPR012334">
    <property type="entry name" value="Pectin_lyas_fold"/>
</dbReference>
<dbReference type="PROSITE" id="PS51257">
    <property type="entry name" value="PROKAR_LIPOPROTEIN"/>
    <property type="match status" value="1"/>
</dbReference>
<comment type="caution">
    <text evidence="2">The sequence shown here is derived from an EMBL/GenBank/DDBJ whole genome shotgun (WGS) entry which is preliminary data.</text>
</comment>
<evidence type="ECO:0000313" key="2">
    <source>
        <dbReference type="EMBL" id="RCJ32600.1"/>
    </source>
</evidence>
<dbReference type="Gene3D" id="2.160.20.10">
    <property type="entry name" value="Single-stranded right-handed beta-helix, Pectin lyase-like"/>
    <property type="match status" value="4"/>
</dbReference>
<dbReference type="NCBIfam" id="TIGR01901">
    <property type="entry name" value="adhes_NPXG"/>
    <property type="match status" value="1"/>
</dbReference>
<feature type="domain" description="Filamentous haemagglutinin FhaB/tRNA nuclease CdiA-like TPS" evidence="1">
    <location>
        <begin position="43"/>
        <end position="149"/>
    </location>
</feature>
<dbReference type="InterPro" id="IPR011050">
    <property type="entry name" value="Pectin_lyase_fold/virulence"/>
</dbReference>